<dbReference type="STRING" id="1805282.AUJ44_02840"/>
<dbReference type="Proteomes" id="UP000183206">
    <property type="component" value="Unassembled WGS sequence"/>
</dbReference>
<evidence type="ECO:0000256" key="1">
    <source>
        <dbReference type="SAM" id="Phobius"/>
    </source>
</evidence>
<keyword evidence="1" id="KW-0472">Membrane</keyword>
<evidence type="ECO:0000313" key="3">
    <source>
        <dbReference type="Proteomes" id="UP000183206"/>
    </source>
</evidence>
<name>A0A1J4V837_9BACT</name>
<proteinExistence type="predicted"/>
<dbReference type="AlphaFoldDB" id="A0A1J4V837"/>
<comment type="caution">
    <text evidence="2">The sequence shown here is derived from an EMBL/GenBank/DDBJ whole genome shotgun (WGS) entry which is preliminary data.</text>
</comment>
<feature type="transmembrane region" description="Helical" evidence="1">
    <location>
        <begin position="12"/>
        <end position="34"/>
    </location>
</feature>
<dbReference type="EMBL" id="MNVO01000046">
    <property type="protein sequence ID" value="OIO32187.1"/>
    <property type="molecule type" value="Genomic_DNA"/>
</dbReference>
<gene>
    <name evidence="2" type="ORF">AUJ44_02840</name>
</gene>
<evidence type="ECO:0000313" key="2">
    <source>
        <dbReference type="EMBL" id="OIO32187.1"/>
    </source>
</evidence>
<organism evidence="2 3">
    <name type="scientific">Candidatus Nomurabacteria bacterium CG1_02_47_685</name>
    <dbReference type="NCBI Taxonomy" id="1805282"/>
    <lineage>
        <taxon>Bacteria</taxon>
        <taxon>Candidatus Nomuraibacteriota</taxon>
    </lineage>
</organism>
<keyword evidence="1" id="KW-0812">Transmembrane</keyword>
<keyword evidence="1" id="KW-1133">Transmembrane helix</keyword>
<protein>
    <submittedName>
        <fullName evidence="2">Uncharacterized protein</fullName>
    </submittedName>
</protein>
<sequence length="171" mass="19158">MSILGEIKINKNIQAYLALGIVVVGVLGWLFGFFDFIPKLSTPFGDFVKTENTAAVSVISTATSTINIANIIDRVQTSKTSKEAEDLLDLYKDTPVVGSGKYSNEWKTSETEGPRLGITISNRTVQCNFEPEWKKKLRLYRLGDQISFSGTFRFIEFRGFYYVDGCSVIEN</sequence>
<reference evidence="2 3" key="1">
    <citation type="journal article" date="2016" name="Environ. Microbiol.">
        <title>Genomic resolution of a cold subsurface aquifer community provides metabolic insights for novel microbes adapted to high CO concentrations.</title>
        <authorList>
            <person name="Probst A.J."/>
            <person name="Castelle C.J."/>
            <person name="Singh A."/>
            <person name="Brown C.T."/>
            <person name="Anantharaman K."/>
            <person name="Sharon I."/>
            <person name="Hug L.A."/>
            <person name="Burstein D."/>
            <person name="Emerson J.B."/>
            <person name="Thomas B.C."/>
            <person name="Banfield J.F."/>
        </authorList>
    </citation>
    <scope>NUCLEOTIDE SEQUENCE [LARGE SCALE GENOMIC DNA]</scope>
    <source>
        <strain evidence="2">CG1_02_47_685</strain>
    </source>
</reference>
<accession>A0A1J4V837</accession>